<dbReference type="RefSeq" id="XP_009270029.1">
    <property type="nucleotide sequence ID" value="XM_009271754.1"/>
</dbReference>
<dbReference type="InterPro" id="IPR011171">
    <property type="entry name" value="GMF"/>
</dbReference>
<feature type="domain" description="ADF-H" evidence="3">
    <location>
        <begin position="4"/>
        <end position="145"/>
    </location>
</feature>
<organism evidence="4 5">
    <name type="scientific">Wallemia ichthyophaga (strain EXF-994 / CBS 113033)</name>
    <dbReference type="NCBI Taxonomy" id="1299270"/>
    <lineage>
        <taxon>Eukaryota</taxon>
        <taxon>Fungi</taxon>
        <taxon>Dikarya</taxon>
        <taxon>Basidiomycota</taxon>
        <taxon>Wallemiomycotina</taxon>
        <taxon>Wallemiomycetes</taxon>
        <taxon>Wallemiales</taxon>
        <taxon>Wallemiaceae</taxon>
        <taxon>Wallemia</taxon>
    </lineage>
</organism>
<dbReference type="Gene3D" id="3.40.20.10">
    <property type="entry name" value="Severin"/>
    <property type="match status" value="1"/>
</dbReference>
<dbReference type="GO" id="GO:0071846">
    <property type="term" value="P:actin filament debranching"/>
    <property type="evidence" value="ECO:0007669"/>
    <property type="project" value="InterPro"/>
</dbReference>
<reference evidence="5" key="1">
    <citation type="journal article" date="2013" name="BMC Genomics">
        <title>Genome and transcriptome sequencing of the halophilic fungus Wallemia ichthyophaga: haloadaptations present and absent.</title>
        <authorList>
            <person name="Zajc J."/>
            <person name="Liu Y."/>
            <person name="Dai W."/>
            <person name="Yang Z."/>
            <person name="Hu J."/>
            <person name="Gostincar C."/>
            <person name="Gunde-Cimerman N."/>
        </authorList>
    </citation>
    <scope>NUCLEOTIDE SEQUENCE [LARGE SCALE GENOMIC DNA]</scope>
    <source>
        <strain evidence="5">EXF-994 / CBS 113033</strain>
    </source>
</reference>
<gene>
    <name evidence="4" type="ORF">J056_002489</name>
</gene>
<dbReference type="GeneID" id="20375441"/>
<dbReference type="PANTHER" id="PTHR11249:SF2">
    <property type="entry name" value="GLIA MATURATION FACTOR"/>
    <property type="match status" value="1"/>
</dbReference>
<dbReference type="EMBL" id="KE007244">
    <property type="protein sequence ID" value="EOQ99163.1"/>
    <property type="molecule type" value="Genomic_DNA"/>
</dbReference>
<dbReference type="InterPro" id="IPR029006">
    <property type="entry name" value="ADF-H/Gelsolin-like_dom_sf"/>
</dbReference>
<name>R9AAC0_WALI9</name>
<dbReference type="GO" id="GO:0005634">
    <property type="term" value="C:nucleus"/>
    <property type="evidence" value="ECO:0007669"/>
    <property type="project" value="UniProtKB-SubCell"/>
</dbReference>
<keyword evidence="2" id="KW-0963">Cytoplasm</keyword>
<comment type="similarity">
    <text evidence="1 2">Belongs to the actin-binding proteins ADF family. GMF subfamily.</text>
</comment>
<dbReference type="OMA" id="EWKMLYA"/>
<dbReference type="GO" id="GO:0003779">
    <property type="term" value="F:actin binding"/>
    <property type="evidence" value="ECO:0007669"/>
    <property type="project" value="InterPro"/>
</dbReference>
<dbReference type="STRING" id="1299270.R9AAC0"/>
<dbReference type="KEGG" id="wic:J056_002489"/>
<dbReference type="PROSITE" id="PS51263">
    <property type="entry name" value="ADF_H"/>
    <property type="match status" value="1"/>
</dbReference>
<dbReference type="GO" id="GO:0030479">
    <property type="term" value="C:actin cortical patch"/>
    <property type="evidence" value="ECO:0007669"/>
    <property type="project" value="TreeGrafter"/>
</dbReference>
<dbReference type="PANTHER" id="PTHR11249">
    <property type="entry name" value="GLIAL FACTOR NATURATION FACTOR"/>
    <property type="match status" value="1"/>
</dbReference>
<evidence type="ECO:0000256" key="1">
    <source>
        <dbReference type="ARBA" id="ARBA00010055"/>
    </source>
</evidence>
<dbReference type="AlphaFoldDB" id="R9AAC0"/>
<dbReference type="SMART" id="SM00102">
    <property type="entry name" value="ADF"/>
    <property type="match status" value="1"/>
</dbReference>
<evidence type="ECO:0000259" key="3">
    <source>
        <dbReference type="PROSITE" id="PS51263"/>
    </source>
</evidence>
<sequence length="146" mass="16527">MSQSKTIDIPVQVREELRKFRFSRLEGISVLIVKINKQKVAHTLRRLCLEVDERLENISVEELADELPENAPRYVVISYPLKHADGRLAVPLAMINWKPTTSSPEMNTLHASGLSMFQQVAQVSRIVEVRDGAEALTEDYLNKSLG</sequence>
<dbReference type="GO" id="GO:0034316">
    <property type="term" value="P:negative regulation of Arp2/3 complex-mediated actin nucleation"/>
    <property type="evidence" value="ECO:0007669"/>
    <property type="project" value="TreeGrafter"/>
</dbReference>
<dbReference type="Pfam" id="PF00241">
    <property type="entry name" value="Cofilin_ADF"/>
    <property type="match status" value="1"/>
</dbReference>
<dbReference type="HOGENOM" id="CLU_087056_1_1_1"/>
<accession>R9AAC0</accession>
<evidence type="ECO:0000313" key="4">
    <source>
        <dbReference type="EMBL" id="EOQ99163.1"/>
    </source>
</evidence>
<dbReference type="SUPFAM" id="SSF55753">
    <property type="entry name" value="Actin depolymerizing proteins"/>
    <property type="match status" value="1"/>
</dbReference>
<dbReference type="GO" id="GO:0071933">
    <property type="term" value="F:Arp2/3 complex binding"/>
    <property type="evidence" value="ECO:0007669"/>
    <property type="project" value="InterPro"/>
</dbReference>
<comment type="subcellular location">
    <subcellularLocation>
        <location evidence="2">Cytoplasm</location>
    </subcellularLocation>
    <subcellularLocation>
        <location evidence="2">Nucleus</location>
    </subcellularLocation>
</comment>
<keyword evidence="2" id="KW-0539">Nucleus</keyword>
<dbReference type="InterPro" id="IPR002108">
    <property type="entry name" value="ADF-H"/>
</dbReference>
<protein>
    <submittedName>
        <fullName evidence="4">Glia maturation factor beta</fullName>
    </submittedName>
</protein>
<evidence type="ECO:0000313" key="5">
    <source>
        <dbReference type="Proteomes" id="UP000014064"/>
    </source>
</evidence>
<dbReference type="OrthoDB" id="3919494at2759"/>
<evidence type="ECO:0000256" key="2">
    <source>
        <dbReference type="PIRNR" id="PIRNR001788"/>
    </source>
</evidence>
<dbReference type="Proteomes" id="UP000014064">
    <property type="component" value="Unassembled WGS sequence"/>
</dbReference>
<dbReference type="PIRSF" id="PIRSF001788">
    <property type="entry name" value="GMF-beta"/>
    <property type="match status" value="1"/>
</dbReference>
<dbReference type="CDD" id="cd11283">
    <property type="entry name" value="ADF_GMF-beta_like"/>
    <property type="match status" value="1"/>
</dbReference>
<proteinExistence type="inferred from homology"/>
<dbReference type="eggNOG" id="KOG1736">
    <property type="taxonomic scope" value="Eukaryota"/>
</dbReference>
<keyword evidence="5" id="KW-1185">Reference proteome</keyword>